<dbReference type="Gene3D" id="1.10.630.10">
    <property type="entry name" value="Cytochrome P450"/>
    <property type="match status" value="1"/>
</dbReference>
<evidence type="ECO:0000256" key="6">
    <source>
        <dbReference type="RuleBase" id="RU000461"/>
    </source>
</evidence>
<comment type="cofactor">
    <cofactor evidence="1">
        <name>heme</name>
        <dbReference type="ChEBI" id="CHEBI:30413"/>
    </cofactor>
</comment>
<name>A0ABR4J510_9EURO</name>
<evidence type="ECO:0000256" key="1">
    <source>
        <dbReference type="ARBA" id="ARBA00001971"/>
    </source>
</evidence>
<keyword evidence="3 6" id="KW-0479">Metal-binding</keyword>
<dbReference type="EMBL" id="JBFXLU010000219">
    <property type="protein sequence ID" value="KAL2834629.1"/>
    <property type="molecule type" value="Genomic_DNA"/>
</dbReference>
<sequence>MLSNIVTSLSGLPWLWLSLTTVILWLTRNYFHRGLNRYPGPRLASVTDWWRLYTVWTRKAHFRYLQLHEEYGDIVRLGPNTLSFSNPQAIKAIYGMNKKLSKSDFYPVQMQVSRGEILQSLFGTQDQEYHARLRRAVSNAFSMSSIVQYEPRVSETAKVFLDRTEELYAASSSSTGPPARCDFKLWLQFFAFDVITEVTYSKRVGFIDECRDVEGIIDWLDRIFQYMAPIGQMPILDKFLVKNPILILLNKYGFIDNSSGTARFSKARMSERLQELADRKAAGLDSIKDRGDLLTMFLESQREDKSGFFNDSRILTMTTSIALAGSDTTAISLSAVFYHLLRNPDVLEKLRREVEEAVESGLIADEEVMSWADAQKLPYLDACIKETFRIHPAISLNLERVTPPEGIDIAGEYIPGGTVVSCNPWVLQKRKEIFGDDVEVYRPERWLLYGESSASPKEHTRLAAMKATMLHFGGGSRTCLGRHIALLEMYKLVPSFLRKFDMSLATDKEWDLECLWFVKPTEFNPFVPRKVS</sequence>
<dbReference type="PRINTS" id="PR00463">
    <property type="entry name" value="EP450I"/>
</dbReference>
<evidence type="ECO:0000256" key="7">
    <source>
        <dbReference type="SAM" id="Phobius"/>
    </source>
</evidence>
<dbReference type="InterPro" id="IPR050121">
    <property type="entry name" value="Cytochrome_P450_monoxygenase"/>
</dbReference>
<keyword evidence="7" id="KW-1133">Transmembrane helix</keyword>
<keyword evidence="6" id="KW-0349">Heme</keyword>
<dbReference type="Proteomes" id="UP001610446">
    <property type="component" value="Unassembled WGS sequence"/>
</dbReference>
<evidence type="ECO:0000256" key="2">
    <source>
        <dbReference type="ARBA" id="ARBA00010617"/>
    </source>
</evidence>
<evidence type="ECO:0000313" key="8">
    <source>
        <dbReference type="EMBL" id="KAL2834629.1"/>
    </source>
</evidence>
<evidence type="ECO:0000313" key="9">
    <source>
        <dbReference type="Proteomes" id="UP001610446"/>
    </source>
</evidence>
<reference evidence="8 9" key="1">
    <citation type="submission" date="2024-07" db="EMBL/GenBank/DDBJ databases">
        <title>Section-level genome sequencing and comparative genomics of Aspergillus sections Usti and Cavernicolus.</title>
        <authorList>
            <consortium name="Lawrence Berkeley National Laboratory"/>
            <person name="Nybo J.L."/>
            <person name="Vesth T.C."/>
            <person name="Theobald S."/>
            <person name="Frisvad J.C."/>
            <person name="Larsen T.O."/>
            <person name="Kjaerboelling I."/>
            <person name="Rothschild-Mancinelli K."/>
            <person name="Lyhne E.K."/>
            <person name="Kogle M.E."/>
            <person name="Barry K."/>
            <person name="Clum A."/>
            <person name="Na H."/>
            <person name="Ledsgaard L."/>
            <person name="Lin J."/>
            <person name="Lipzen A."/>
            <person name="Kuo A."/>
            <person name="Riley R."/>
            <person name="Mondo S."/>
            <person name="Labutti K."/>
            <person name="Haridas S."/>
            <person name="Pangalinan J."/>
            <person name="Salamov A.A."/>
            <person name="Simmons B.A."/>
            <person name="Magnuson J.K."/>
            <person name="Chen J."/>
            <person name="Drula E."/>
            <person name="Henrissat B."/>
            <person name="Wiebenga A."/>
            <person name="Lubbers R.J."/>
            <person name="Gomes A.C."/>
            <person name="Makela M.R."/>
            <person name="Stajich J."/>
            <person name="Grigoriev I.V."/>
            <person name="Mortensen U.H."/>
            <person name="De Vries R.P."/>
            <person name="Baker S.E."/>
            <person name="Andersen M.R."/>
        </authorList>
    </citation>
    <scope>NUCLEOTIDE SEQUENCE [LARGE SCALE GENOMIC DNA]</scope>
    <source>
        <strain evidence="8 9">CBS 123904</strain>
    </source>
</reference>
<dbReference type="Pfam" id="PF00067">
    <property type="entry name" value="p450"/>
    <property type="match status" value="1"/>
</dbReference>
<evidence type="ECO:0000256" key="5">
    <source>
        <dbReference type="ARBA" id="ARBA00023004"/>
    </source>
</evidence>
<keyword evidence="7" id="KW-0472">Membrane</keyword>
<proteinExistence type="inferred from homology"/>
<comment type="caution">
    <text evidence="8">The sequence shown here is derived from an EMBL/GenBank/DDBJ whole genome shotgun (WGS) entry which is preliminary data.</text>
</comment>
<protein>
    <submittedName>
        <fullName evidence="8">Cytochrome P450</fullName>
    </submittedName>
</protein>
<dbReference type="PANTHER" id="PTHR24305:SF235">
    <property type="entry name" value="CYTOCHROME P450 MONOOXYGENASE APDB-RELATED"/>
    <property type="match status" value="1"/>
</dbReference>
<dbReference type="PRINTS" id="PR00385">
    <property type="entry name" value="P450"/>
</dbReference>
<dbReference type="CDD" id="cd11060">
    <property type="entry name" value="CYP57A1-like"/>
    <property type="match status" value="1"/>
</dbReference>
<dbReference type="InterPro" id="IPR001128">
    <property type="entry name" value="Cyt_P450"/>
</dbReference>
<evidence type="ECO:0000256" key="4">
    <source>
        <dbReference type="ARBA" id="ARBA00023002"/>
    </source>
</evidence>
<dbReference type="PROSITE" id="PS00086">
    <property type="entry name" value="CYTOCHROME_P450"/>
    <property type="match status" value="1"/>
</dbReference>
<dbReference type="InterPro" id="IPR002401">
    <property type="entry name" value="Cyt_P450_E_grp-I"/>
</dbReference>
<dbReference type="SUPFAM" id="SSF48264">
    <property type="entry name" value="Cytochrome P450"/>
    <property type="match status" value="1"/>
</dbReference>
<accession>A0ABR4J510</accession>
<keyword evidence="4 6" id="KW-0560">Oxidoreductase</keyword>
<keyword evidence="6" id="KW-0503">Monooxygenase</keyword>
<organism evidence="8 9">
    <name type="scientific">Aspergillus pseudoustus</name>
    <dbReference type="NCBI Taxonomy" id="1810923"/>
    <lineage>
        <taxon>Eukaryota</taxon>
        <taxon>Fungi</taxon>
        <taxon>Dikarya</taxon>
        <taxon>Ascomycota</taxon>
        <taxon>Pezizomycotina</taxon>
        <taxon>Eurotiomycetes</taxon>
        <taxon>Eurotiomycetidae</taxon>
        <taxon>Eurotiales</taxon>
        <taxon>Aspergillaceae</taxon>
        <taxon>Aspergillus</taxon>
        <taxon>Aspergillus subgen. Nidulantes</taxon>
    </lineage>
</organism>
<gene>
    <name evidence="8" type="ORF">BJY01DRAFT_239097</name>
</gene>
<dbReference type="PANTHER" id="PTHR24305">
    <property type="entry name" value="CYTOCHROME P450"/>
    <property type="match status" value="1"/>
</dbReference>
<evidence type="ECO:0000256" key="3">
    <source>
        <dbReference type="ARBA" id="ARBA00022723"/>
    </source>
</evidence>
<comment type="similarity">
    <text evidence="2 6">Belongs to the cytochrome P450 family.</text>
</comment>
<keyword evidence="5 6" id="KW-0408">Iron</keyword>
<keyword evidence="7" id="KW-0812">Transmembrane</keyword>
<dbReference type="InterPro" id="IPR017972">
    <property type="entry name" value="Cyt_P450_CS"/>
</dbReference>
<feature type="transmembrane region" description="Helical" evidence="7">
    <location>
        <begin position="12"/>
        <end position="31"/>
    </location>
</feature>
<dbReference type="InterPro" id="IPR036396">
    <property type="entry name" value="Cyt_P450_sf"/>
</dbReference>
<keyword evidence="9" id="KW-1185">Reference proteome</keyword>